<keyword evidence="2" id="KW-1185">Reference proteome</keyword>
<evidence type="ECO:0000313" key="2">
    <source>
        <dbReference type="Proteomes" id="UP001187192"/>
    </source>
</evidence>
<dbReference type="AlphaFoldDB" id="A0AA88CLP8"/>
<accession>A0AA88CLP8</accession>
<dbReference type="EMBL" id="BTGU01002743">
    <property type="protein sequence ID" value="GMN21446.1"/>
    <property type="molecule type" value="Genomic_DNA"/>
</dbReference>
<reference evidence="1" key="1">
    <citation type="submission" date="2023-07" db="EMBL/GenBank/DDBJ databases">
        <title>draft genome sequence of fig (Ficus carica).</title>
        <authorList>
            <person name="Takahashi T."/>
            <person name="Nishimura K."/>
        </authorList>
    </citation>
    <scope>NUCLEOTIDE SEQUENCE</scope>
</reference>
<proteinExistence type="predicted"/>
<dbReference type="Proteomes" id="UP001187192">
    <property type="component" value="Unassembled WGS sequence"/>
</dbReference>
<evidence type="ECO:0000313" key="1">
    <source>
        <dbReference type="EMBL" id="GMN21446.1"/>
    </source>
</evidence>
<protein>
    <submittedName>
        <fullName evidence="1">Uncharacterized protein</fullName>
    </submittedName>
</protein>
<gene>
    <name evidence="1" type="ORF">TIFTF001_043315</name>
</gene>
<name>A0AA88CLP8_FICCA</name>
<comment type="caution">
    <text evidence="1">The sequence shown here is derived from an EMBL/GenBank/DDBJ whole genome shotgun (WGS) entry which is preliminary data.</text>
</comment>
<organism evidence="1 2">
    <name type="scientific">Ficus carica</name>
    <name type="common">Common fig</name>
    <dbReference type="NCBI Taxonomy" id="3494"/>
    <lineage>
        <taxon>Eukaryota</taxon>
        <taxon>Viridiplantae</taxon>
        <taxon>Streptophyta</taxon>
        <taxon>Embryophyta</taxon>
        <taxon>Tracheophyta</taxon>
        <taxon>Spermatophyta</taxon>
        <taxon>Magnoliopsida</taxon>
        <taxon>eudicotyledons</taxon>
        <taxon>Gunneridae</taxon>
        <taxon>Pentapetalae</taxon>
        <taxon>rosids</taxon>
        <taxon>fabids</taxon>
        <taxon>Rosales</taxon>
        <taxon>Moraceae</taxon>
        <taxon>Ficeae</taxon>
        <taxon>Ficus</taxon>
    </lineage>
</organism>
<sequence length="110" mass="11933">MTVTLVQNGRERGHNCYDHHVRVGGGGREKRAAVEEDEKRLILGGFGGGVGDVKPNVTAGFKRDYDISGFDTGLGVQVSDNHGGDVEALDSSVIVDFEERGYWLKLKSNL</sequence>